<organism evidence="2 3">
    <name type="scientific">Coemansia asiatica</name>
    <dbReference type="NCBI Taxonomy" id="1052880"/>
    <lineage>
        <taxon>Eukaryota</taxon>
        <taxon>Fungi</taxon>
        <taxon>Fungi incertae sedis</taxon>
        <taxon>Zoopagomycota</taxon>
        <taxon>Kickxellomycotina</taxon>
        <taxon>Kickxellomycetes</taxon>
        <taxon>Kickxellales</taxon>
        <taxon>Kickxellaceae</taxon>
        <taxon>Coemansia</taxon>
    </lineage>
</organism>
<dbReference type="EMBL" id="JANBOH010000064">
    <property type="protein sequence ID" value="KAJ1646344.1"/>
    <property type="molecule type" value="Genomic_DNA"/>
</dbReference>
<reference evidence="2" key="1">
    <citation type="submission" date="2022-07" db="EMBL/GenBank/DDBJ databases">
        <title>Phylogenomic reconstructions and comparative analyses of Kickxellomycotina fungi.</title>
        <authorList>
            <person name="Reynolds N.K."/>
            <person name="Stajich J.E."/>
            <person name="Barry K."/>
            <person name="Grigoriev I.V."/>
            <person name="Crous P."/>
            <person name="Smith M.E."/>
        </authorList>
    </citation>
    <scope>NUCLEOTIDE SEQUENCE</scope>
    <source>
        <strain evidence="2">NBRC 105413</strain>
    </source>
</reference>
<feature type="region of interest" description="Disordered" evidence="1">
    <location>
        <begin position="1"/>
        <end position="28"/>
    </location>
</feature>
<protein>
    <recommendedName>
        <fullName evidence="4">Sfi1 spindle body domain-containing protein</fullName>
    </recommendedName>
</protein>
<evidence type="ECO:0008006" key="4">
    <source>
        <dbReference type="Google" id="ProtNLM"/>
    </source>
</evidence>
<evidence type="ECO:0000256" key="1">
    <source>
        <dbReference type="SAM" id="MobiDB-lite"/>
    </source>
</evidence>
<evidence type="ECO:0000313" key="3">
    <source>
        <dbReference type="Proteomes" id="UP001145021"/>
    </source>
</evidence>
<proteinExistence type="predicted"/>
<dbReference type="AlphaFoldDB" id="A0A9W7XK35"/>
<feature type="compositionally biased region" description="Polar residues" evidence="1">
    <location>
        <begin position="48"/>
        <end position="59"/>
    </location>
</feature>
<accession>A0A9W7XK35</accession>
<comment type="caution">
    <text evidence="2">The sequence shown here is derived from an EMBL/GenBank/DDBJ whole genome shotgun (WGS) entry which is preliminary data.</text>
</comment>
<keyword evidence="3" id="KW-1185">Reference proteome</keyword>
<gene>
    <name evidence="2" type="ORF">LPJ64_002143</name>
</gene>
<feature type="compositionally biased region" description="Acidic residues" evidence="1">
    <location>
        <begin position="63"/>
        <end position="74"/>
    </location>
</feature>
<evidence type="ECO:0000313" key="2">
    <source>
        <dbReference type="EMBL" id="KAJ1646344.1"/>
    </source>
</evidence>
<name>A0A9W7XK35_9FUNG</name>
<feature type="region of interest" description="Disordered" evidence="1">
    <location>
        <begin position="48"/>
        <end position="90"/>
    </location>
</feature>
<dbReference type="Proteomes" id="UP001145021">
    <property type="component" value="Unassembled WGS sequence"/>
</dbReference>
<sequence length="1147" mass="132471">MYNTPRGAASRQRGRVTGSSSSRHTPRILGRYTPAAAAAAAAAATANRSTLLVSPVSSKSDTDTDADYDNDTDIDGTNGYTQNMHRHKRSARKPNFVMHKIERTGSHGISTEELESSSAAFRGYLSNSHEGSQDIALLLMLRNWHTMAQEARVRRNQLQRRWVSANEFYQRSLLMDVLLRWRFAANRAAEDETSTYRIVQIALADMTRKNSLLRQVVSRLIRFRDIANQINNYYEDSSVDSNKHAHHPLYGFAQKSNLRRQRKQQQNQKAVRSTMSIITQNGVRQNSNLGRAMLKRIFGRWREAAAVNKSAEIKAGNYYRGTSLITVFGGLQTLWNSECERKDKADDHLRKSLLRNCLVRWNKRLHIRREQLLQYRAVQDIARRRDHKRRRVLLLAWREVAERIRRSETNASELASAKKKALLSMCINQWTAASGGVYEERHARVPATTDDFYPEHVATCNRAISVQSNLMTSPVAFDSALSRSTERLELLRRVRKAEAKASQYKRLLVDPNRAKQEIIELDKDLEERLAIWHEYIERRTYSLVLQRLRNAILKPASQRQKREFVGNAELDMGDLDAKDRLFEKINKHLFIEANFMRHRLPLKDTLCRWRMAIELLADKREHAVRFYYDPRSISNTRLCSKVISSWRETLRERQNIAKAAVGIHQEKVKKQFLDACSDVLAQHEKLMDSAIIFNHRRLLVNMHATLVSLMYNRYLSRPLSVPHDSTEVEQEVENAADYDMCENEEQNEVFVGQEEHADGVEDIEDAGTEDIRGFECMQECFSIWQELISKFKNIQYRVIERLPITYREPILSRDLNLRDFDWEIVYRSQLIGQSFQIWRKVLKAKKANLGQQGPAIPAVGTTVTASASSVDQLFADDVTEKDLPISLSAEIAADIDAFDDEDGPNAEQLRVYEATIAKYVARRACKAVLHRLVLETRCQLFEKKLVGRRLDKLITSFTQRAKQANLTRNKARAFAIRSSIHNWWSSFFVHSQGLSNAAVQANGTLVNICLRHWIEQAKNRPAKRTDPKLYVKAGAFRWEKQARRTLLAWMRASSDKRIQVRLAQRDTGAQREHRLEQLADEWYTSRIVENAFVQLRMTTEQHLLLQKMQTRLANAWNDANSTRHVLLTWRSRSSPTNSMFFSAGFGE</sequence>